<evidence type="ECO:0000313" key="1">
    <source>
        <dbReference type="EMBL" id="SER73885.1"/>
    </source>
</evidence>
<dbReference type="Proteomes" id="UP000198571">
    <property type="component" value="Unassembled WGS sequence"/>
</dbReference>
<organism evidence="1 2">
    <name type="scientific">Salipaludibacillus aurantiacus</name>
    <dbReference type="NCBI Taxonomy" id="1601833"/>
    <lineage>
        <taxon>Bacteria</taxon>
        <taxon>Bacillati</taxon>
        <taxon>Bacillota</taxon>
        <taxon>Bacilli</taxon>
        <taxon>Bacillales</taxon>
        <taxon>Bacillaceae</taxon>
    </lineage>
</organism>
<sequence>MVEKPTFIENAGFFFTCFSEKGIGTMIEERKAPAPAPVQSEDPI</sequence>
<gene>
    <name evidence="1" type="ORF">SAMN05518684_103236</name>
</gene>
<protein>
    <submittedName>
        <fullName evidence="1">Uncharacterized protein</fullName>
    </submittedName>
</protein>
<evidence type="ECO:0000313" key="2">
    <source>
        <dbReference type="Proteomes" id="UP000198571"/>
    </source>
</evidence>
<reference evidence="2" key="1">
    <citation type="submission" date="2016-10" db="EMBL/GenBank/DDBJ databases">
        <authorList>
            <person name="Varghese N."/>
            <person name="Submissions S."/>
        </authorList>
    </citation>
    <scope>NUCLEOTIDE SEQUENCE [LARGE SCALE GENOMIC DNA]</scope>
    <source>
        <strain evidence="2">S9</strain>
    </source>
</reference>
<proteinExistence type="predicted"/>
<name>A0A1H9RN37_9BACI</name>
<dbReference type="EMBL" id="FOGT01000003">
    <property type="protein sequence ID" value="SER73885.1"/>
    <property type="molecule type" value="Genomic_DNA"/>
</dbReference>
<accession>A0A1H9RN37</accession>
<dbReference type="AlphaFoldDB" id="A0A1H9RN37"/>
<keyword evidence="2" id="KW-1185">Reference proteome</keyword>
<dbReference type="RefSeq" id="WP_281244216.1">
    <property type="nucleotide sequence ID" value="NZ_FOGT01000003.1"/>
</dbReference>